<proteinExistence type="predicted"/>
<gene>
    <name evidence="2" type="ORF">NDU88_002603</name>
</gene>
<accession>A0AAV7Q7K9</accession>
<reference evidence="2" key="1">
    <citation type="journal article" date="2022" name="bioRxiv">
        <title>Sequencing and chromosome-scale assembly of the giantPleurodeles waltlgenome.</title>
        <authorList>
            <person name="Brown T."/>
            <person name="Elewa A."/>
            <person name="Iarovenko S."/>
            <person name="Subramanian E."/>
            <person name="Araus A.J."/>
            <person name="Petzold A."/>
            <person name="Susuki M."/>
            <person name="Suzuki K.-i.T."/>
            <person name="Hayashi T."/>
            <person name="Toyoda A."/>
            <person name="Oliveira C."/>
            <person name="Osipova E."/>
            <person name="Leigh N.D."/>
            <person name="Simon A."/>
            <person name="Yun M.H."/>
        </authorList>
    </citation>
    <scope>NUCLEOTIDE SEQUENCE</scope>
    <source>
        <strain evidence="2">20211129_DDA</strain>
        <tissue evidence="2">Liver</tissue>
    </source>
</reference>
<evidence type="ECO:0000313" key="3">
    <source>
        <dbReference type="Proteomes" id="UP001066276"/>
    </source>
</evidence>
<organism evidence="2 3">
    <name type="scientific">Pleurodeles waltl</name>
    <name type="common">Iberian ribbed newt</name>
    <dbReference type="NCBI Taxonomy" id="8319"/>
    <lineage>
        <taxon>Eukaryota</taxon>
        <taxon>Metazoa</taxon>
        <taxon>Chordata</taxon>
        <taxon>Craniata</taxon>
        <taxon>Vertebrata</taxon>
        <taxon>Euteleostomi</taxon>
        <taxon>Amphibia</taxon>
        <taxon>Batrachia</taxon>
        <taxon>Caudata</taxon>
        <taxon>Salamandroidea</taxon>
        <taxon>Salamandridae</taxon>
        <taxon>Pleurodelinae</taxon>
        <taxon>Pleurodeles</taxon>
    </lineage>
</organism>
<feature type="region of interest" description="Disordered" evidence="1">
    <location>
        <begin position="129"/>
        <end position="157"/>
    </location>
</feature>
<comment type="caution">
    <text evidence="2">The sequence shown here is derived from an EMBL/GenBank/DDBJ whole genome shotgun (WGS) entry which is preliminary data.</text>
</comment>
<sequence length="249" mass="28094">MEDCSTIGPNEYKVATDQTLSNGNEHEIVKDNSTPTGEQAVSLTGEIEVVTAPEQLAMVEGGKAVIEGAVNKRQPLSTGQPVSVNRRSIAWDKGAEISSYINNDVPKRYETYNRNVTRSPATRYQYQEPLTQSLSNQPNGMEQEGRQEEYLQESSPSKNRVDWKTIEKCPTCPVAMESAQGGAWSRDHRQQIFAHTIQSEHLIKHKLEKERVYQRTSYTNSINWKETGEQPTIIFSPLYTSQGSWDILN</sequence>
<evidence type="ECO:0000313" key="2">
    <source>
        <dbReference type="EMBL" id="KAJ1136185.1"/>
    </source>
</evidence>
<name>A0AAV7Q7K9_PLEWA</name>
<dbReference type="EMBL" id="JANPWB010000010">
    <property type="protein sequence ID" value="KAJ1136185.1"/>
    <property type="molecule type" value="Genomic_DNA"/>
</dbReference>
<feature type="compositionally biased region" description="Polar residues" evidence="1">
    <location>
        <begin position="129"/>
        <end position="140"/>
    </location>
</feature>
<dbReference type="AlphaFoldDB" id="A0AAV7Q7K9"/>
<evidence type="ECO:0000256" key="1">
    <source>
        <dbReference type="SAM" id="MobiDB-lite"/>
    </source>
</evidence>
<dbReference type="Proteomes" id="UP001066276">
    <property type="component" value="Chromosome 6"/>
</dbReference>
<keyword evidence="3" id="KW-1185">Reference proteome</keyword>
<protein>
    <submittedName>
        <fullName evidence="2">Uncharacterized protein</fullName>
    </submittedName>
</protein>